<accession>A0A4Y8LQM6</accession>
<dbReference type="InterPro" id="IPR038424">
    <property type="entry name" value="H_kinase_PdtaS_GAF_sf"/>
</dbReference>
<dbReference type="InterPro" id="IPR022066">
    <property type="entry name" value="PdtaS_GAF"/>
</dbReference>
<evidence type="ECO:0000256" key="5">
    <source>
        <dbReference type="ARBA" id="ARBA00022741"/>
    </source>
</evidence>
<dbReference type="SUPFAM" id="SSF55874">
    <property type="entry name" value="ATPase domain of HSP90 chaperone/DNA topoisomerase II/histidine kinase"/>
    <property type="match status" value="1"/>
</dbReference>
<dbReference type="EC" id="2.7.13.3" evidence="2"/>
<dbReference type="InterPro" id="IPR005467">
    <property type="entry name" value="His_kinase_dom"/>
</dbReference>
<dbReference type="PANTHER" id="PTHR41523:SF8">
    <property type="entry name" value="ETHYLENE RESPONSE SENSOR PROTEIN"/>
    <property type="match status" value="1"/>
</dbReference>
<evidence type="ECO:0000313" key="10">
    <source>
        <dbReference type="EMBL" id="TFE23556.1"/>
    </source>
</evidence>
<dbReference type="PROSITE" id="PS50109">
    <property type="entry name" value="HIS_KIN"/>
    <property type="match status" value="1"/>
</dbReference>
<dbReference type="GO" id="GO:0004673">
    <property type="term" value="F:protein histidine kinase activity"/>
    <property type="evidence" value="ECO:0007669"/>
    <property type="project" value="UniProtKB-EC"/>
</dbReference>
<dbReference type="Pfam" id="PF07568">
    <property type="entry name" value="HisKA_2"/>
    <property type="match status" value="1"/>
</dbReference>
<dbReference type="PANTHER" id="PTHR41523">
    <property type="entry name" value="TWO-COMPONENT SYSTEM SENSOR PROTEIN"/>
    <property type="match status" value="1"/>
</dbReference>
<dbReference type="RefSeq" id="WP_135153792.1">
    <property type="nucleotide sequence ID" value="NZ_SOMN01000033.1"/>
</dbReference>
<keyword evidence="11" id="KW-1185">Reference proteome</keyword>
<dbReference type="InterPro" id="IPR011495">
    <property type="entry name" value="Sig_transdc_His_kin_sub2_dim/P"/>
</dbReference>
<dbReference type="InterPro" id="IPR036890">
    <property type="entry name" value="HATPase_C_sf"/>
</dbReference>
<dbReference type="Pfam" id="PF12282">
    <property type="entry name" value="GAF_PdtaS"/>
    <property type="match status" value="1"/>
</dbReference>
<keyword evidence="5" id="KW-0547">Nucleotide-binding</keyword>
<sequence length="480" mass="53030">MLSISELCLEQTVLSGRDAETIKDLARHLQLIADVSQADVFIDCPLSDKSSALVVAQAHPATASSLYQTSVIGQRAYAHNEPAVMFCLLSGQSVIGSRGISQEHIAMQQNVSPILGQEGQIIGALIMETDISEKIEQERNVERLMETTEQLSETLLAIAMSEGKVQSLMVEGIILFDDRERITYMNPRARTLLQGTGYSDVLEGQEITRLFFDRVQWSSLFVPTGILCKELQIGKIAFELKAVSIYRGDRTVGGLMLIRDISDLKEKEKQLTIQSAVIKEIHHRVKNNLQTVSSLLRLQMRRTKQEEVAKVYRDSINRIHSIAVIHEMLAYEGIETIHFNDVVDRIAKNIISSSAKPEQSIRFRIAGNELFLPSDMATTLALAVNELVQNCVLHAFADRRKGEIEITIRSDGLTTSLQVSDNGGGLISHERADVKNHLGLKIAETLVEENLGGTIRLSSDDKGTNVVIAFPAIPHPAEGG</sequence>
<dbReference type="OrthoDB" id="9767435at2"/>
<evidence type="ECO:0000256" key="8">
    <source>
        <dbReference type="ARBA" id="ARBA00023012"/>
    </source>
</evidence>
<dbReference type="InterPro" id="IPR000014">
    <property type="entry name" value="PAS"/>
</dbReference>
<comment type="caution">
    <text evidence="10">The sequence shown here is derived from an EMBL/GenBank/DDBJ whole genome shotgun (WGS) entry which is preliminary data.</text>
</comment>
<dbReference type="GO" id="GO:0000160">
    <property type="term" value="P:phosphorelay signal transduction system"/>
    <property type="evidence" value="ECO:0007669"/>
    <property type="project" value="UniProtKB-KW"/>
</dbReference>
<feature type="domain" description="Histidine kinase" evidence="9">
    <location>
        <begin position="280"/>
        <end position="474"/>
    </location>
</feature>
<keyword evidence="3" id="KW-0597">Phosphoprotein</keyword>
<evidence type="ECO:0000256" key="6">
    <source>
        <dbReference type="ARBA" id="ARBA00022777"/>
    </source>
</evidence>
<evidence type="ECO:0000256" key="1">
    <source>
        <dbReference type="ARBA" id="ARBA00000085"/>
    </source>
</evidence>
<proteinExistence type="predicted"/>
<name>A0A4Y8LQM6_9BACL</name>
<dbReference type="Gene3D" id="3.30.450.20">
    <property type="entry name" value="PAS domain"/>
    <property type="match status" value="1"/>
</dbReference>
<organism evidence="10 11">
    <name type="scientific">Cohnella luojiensis</name>
    <dbReference type="NCBI Taxonomy" id="652876"/>
    <lineage>
        <taxon>Bacteria</taxon>
        <taxon>Bacillati</taxon>
        <taxon>Bacillota</taxon>
        <taxon>Bacilli</taxon>
        <taxon>Bacillales</taxon>
        <taxon>Paenibacillaceae</taxon>
        <taxon>Cohnella</taxon>
    </lineage>
</organism>
<dbReference type="AlphaFoldDB" id="A0A4Y8LQM6"/>
<reference evidence="10 11" key="1">
    <citation type="submission" date="2019-03" db="EMBL/GenBank/DDBJ databases">
        <title>Cohnella endophytica sp. nov., a novel endophytic bacterium isolated from bark of Sonneratia apetala.</title>
        <authorList>
            <person name="Tuo L."/>
        </authorList>
    </citation>
    <scope>NUCLEOTIDE SEQUENCE [LARGE SCALE GENOMIC DNA]</scope>
    <source>
        <strain evidence="10 11">CCTCC AB 208254</strain>
    </source>
</reference>
<dbReference type="Pfam" id="PF13188">
    <property type="entry name" value="PAS_8"/>
    <property type="match status" value="1"/>
</dbReference>
<dbReference type="Gene3D" id="3.30.565.10">
    <property type="entry name" value="Histidine kinase-like ATPase, C-terminal domain"/>
    <property type="match status" value="1"/>
</dbReference>
<evidence type="ECO:0000256" key="2">
    <source>
        <dbReference type="ARBA" id="ARBA00012438"/>
    </source>
</evidence>
<evidence type="ECO:0000256" key="7">
    <source>
        <dbReference type="ARBA" id="ARBA00022840"/>
    </source>
</evidence>
<gene>
    <name evidence="10" type="ORF">E2980_18880</name>
</gene>
<dbReference type="GO" id="GO:0005524">
    <property type="term" value="F:ATP binding"/>
    <property type="evidence" value="ECO:0007669"/>
    <property type="project" value="UniProtKB-KW"/>
</dbReference>
<dbReference type="EMBL" id="SOMN01000033">
    <property type="protein sequence ID" value="TFE23556.1"/>
    <property type="molecule type" value="Genomic_DNA"/>
</dbReference>
<dbReference type="SMART" id="SM00387">
    <property type="entry name" value="HATPase_c"/>
    <property type="match status" value="1"/>
</dbReference>
<evidence type="ECO:0000256" key="3">
    <source>
        <dbReference type="ARBA" id="ARBA00022553"/>
    </source>
</evidence>
<evidence type="ECO:0000313" key="11">
    <source>
        <dbReference type="Proteomes" id="UP000297900"/>
    </source>
</evidence>
<comment type="catalytic activity">
    <reaction evidence="1">
        <text>ATP + protein L-histidine = ADP + protein N-phospho-L-histidine.</text>
        <dbReference type="EC" id="2.7.13.3"/>
    </reaction>
</comment>
<dbReference type="Pfam" id="PF02518">
    <property type="entry name" value="HATPase_c"/>
    <property type="match status" value="1"/>
</dbReference>
<keyword evidence="7" id="KW-0067">ATP-binding</keyword>
<evidence type="ECO:0000256" key="4">
    <source>
        <dbReference type="ARBA" id="ARBA00022679"/>
    </source>
</evidence>
<keyword evidence="4" id="KW-0808">Transferase</keyword>
<keyword evidence="6 10" id="KW-0418">Kinase</keyword>
<protein>
    <recommendedName>
        <fullName evidence="2">histidine kinase</fullName>
        <ecNumber evidence="2">2.7.13.3</ecNumber>
    </recommendedName>
</protein>
<evidence type="ECO:0000259" key="9">
    <source>
        <dbReference type="PROSITE" id="PS50109"/>
    </source>
</evidence>
<dbReference type="Gene3D" id="3.30.450.280">
    <property type="entry name" value="GAF domain"/>
    <property type="match status" value="1"/>
</dbReference>
<dbReference type="InterPro" id="IPR003594">
    <property type="entry name" value="HATPase_dom"/>
</dbReference>
<dbReference type="Proteomes" id="UP000297900">
    <property type="component" value="Unassembled WGS sequence"/>
</dbReference>
<keyword evidence="8" id="KW-0902">Two-component regulatory system</keyword>